<proteinExistence type="predicted"/>
<name>A0A6J4KUG8_9CYAN</name>
<dbReference type="EMBL" id="CADCTY010000412">
    <property type="protein sequence ID" value="CAA9315720.1"/>
    <property type="molecule type" value="Genomic_DNA"/>
</dbReference>
<evidence type="ECO:0000313" key="1">
    <source>
        <dbReference type="EMBL" id="CAA9315720.1"/>
    </source>
</evidence>
<organism evidence="1">
    <name type="scientific">uncultured Leptolyngbya sp</name>
    <dbReference type="NCBI Taxonomy" id="332963"/>
    <lineage>
        <taxon>Bacteria</taxon>
        <taxon>Bacillati</taxon>
        <taxon>Cyanobacteriota</taxon>
        <taxon>Cyanophyceae</taxon>
        <taxon>Leptolyngbyales</taxon>
        <taxon>Leptolyngbyaceae</taxon>
        <taxon>Leptolyngbya group</taxon>
        <taxon>Leptolyngbya</taxon>
        <taxon>environmental samples</taxon>
    </lineage>
</organism>
<gene>
    <name evidence="1" type="ORF">AVDCRST_MAG94-1201</name>
</gene>
<protein>
    <submittedName>
        <fullName evidence="1">Uncharacterized protein</fullName>
    </submittedName>
</protein>
<sequence>MKLKQLTHLVQDWQQQVRLTVEQDSIQSYSVNVRIRT</sequence>
<dbReference type="AlphaFoldDB" id="A0A6J4KUG8"/>
<accession>A0A6J4KUG8</accession>
<reference evidence="1" key="1">
    <citation type="submission" date="2020-02" db="EMBL/GenBank/DDBJ databases">
        <authorList>
            <person name="Meier V. D."/>
        </authorList>
    </citation>
    <scope>NUCLEOTIDE SEQUENCE</scope>
    <source>
        <strain evidence="1">AVDCRST_MAG94</strain>
    </source>
</reference>